<dbReference type="InterPro" id="IPR023827">
    <property type="entry name" value="Peptidase_S8_Asp-AS"/>
</dbReference>
<comment type="similarity">
    <text evidence="1">Belongs to the peptidase S8 family.</text>
</comment>
<proteinExistence type="inferred from homology"/>
<evidence type="ECO:0000256" key="2">
    <source>
        <dbReference type="ARBA" id="ARBA00022729"/>
    </source>
</evidence>
<dbReference type="Proteomes" id="UP000824890">
    <property type="component" value="Unassembled WGS sequence"/>
</dbReference>
<organism evidence="4 5">
    <name type="scientific">Brassica napus</name>
    <name type="common">Rape</name>
    <dbReference type="NCBI Taxonomy" id="3708"/>
    <lineage>
        <taxon>Eukaryota</taxon>
        <taxon>Viridiplantae</taxon>
        <taxon>Streptophyta</taxon>
        <taxon>Embryophyta</taxon>
        <taxon>Tracheophyta</taxon>
        <taxon>Spermatophyta</taxon>
        <taxon>Magnoliopsida</taxon>
        <taxon>eudicotyledons</taxon>
        <taxon>Gunneridae</taxon>
        <taxon>Pentapetalae</taxon>
        <taxon>rosids</taxon>
        <taxon>malvids</taxon>
        <taxon>Brassicales</taxon>
        <taxon>Brassicaceae</taxon>
        <taxon>Brassiceae</taxon>
        <taxon>Brassica</taxon>
    </lineage>
</organism>
<accession>A0ABQ8BDG1</accession>
<dbReference type="EMBL" id="JAGKQM010000011">
    <property type="protein sequence ID" value="KAH0902855.1"/>
    <property type="molecule type" value="Genomic_DNA"/>
</dbReference>
<comment type="caution">
    <text evidence="4">The sequence shown here is derived from an EMBL/GenBank/DDBJ whole genome shotgun (WGS) entry which is preliminary data.</text>
</comment>
<dbReference type="PROSITE" id="PS00136">
    <property type="entry name" value="SUBTILASE_ASP"/>
    <property type="match status" value="1"/>
</dbReference>
<evidence type="ECO:0000256" key="3">
    <source>
        <dbReference type="ARBA" id="ARBA00022801"/>
    </source>
</evidence>
<gene>
    <name evidence="4" type="ORF">HID58_042358</name>
</gene>
<name>A0ABQ8BDG1_BRANA</name>
<protein>
    <submittedName>
        <fullName evidence="4">Uncharacterized protein</fullName>
    </submittedName>
</protein>
<keyword evidence="5" id="KW-1185">Reference proteome</keyword>
<dbReference type="PANTHER" id="PTHR10795">
    <property type="entry name" value="PROPROTEIN CONVERTASE SUBTILISIN/KEXIN"/>
    <property type="match status" value="1"/>
</dbReference>
<evidence type="ECO:0000256" key="1">
    <source>
        <dbReference type="ARBA" id="ARBA00011073"/>
    </source>
</evidence>
<reference evidence="4 5" key="1">
    <citation type="submission" date="2021-05" db="EMBL/GenBank/DDBJ databases">
        <title>Genome Assembly of Synthetic Allotetraploid Brassica napus Reveals Homoeologous Exchanges between Subgenomes.</title>
        <authorList>
            <person name="Davis J.T."/>
        </authorList>
    </citation>
    <scope>NUCLEOTIDE SEQUENCE [LARGE SCALE GENOMIC DNA]</scope>
    <source>
        <strain evidence="5">cv. Da-Ae</strain>
        <tissue evidence="4">Seedling</tissue>
    </source>
</reference>
<dbReference type="InterPro" id="IPR045051">
    <property type="entry name" value="SBT"/>
</dbReference>
<sequence>MSEGQQIIEDPLKEVKVFHPNNVQRIEIGEGGVKPPEEVEIILAFSLLLPRPLAQLSPPLSTVPTTLLYSYPRALQGFSTHTPAFLGFSDNSGLWSNSNYGEDVIVGVLDTGIWKEHPSFSDSGLDPVPSTWKGACEIGPDFPASSCNQKLIGAQAFYKGYLTHSMGRHSRKNFVAHHLSSKEHHVTSLPSRHELVVSSFHLRRLQHNSQAESRHRSWS</sequence>
<evidence type="ECO:0000313" key="4">
    <source>
        <dbReference type="EMBL" id="KAH0902855.1"/>
    </source>
</evidence>
<dbReference type="Gene3D" id="3.40.50.200">
    <property type="entry name" value="Peptidase S8/S53 domain"/>
    <property type="match status" value="1"/>
</dbReference>
<keyword evidence="3" id="KW-0378">Hydrolase</keyword>
<dbReference type="InterPro" id="IPR036852">
    <property type="entry name" value="Peptidase_S8/S53_dom_sf"/>
</dbReference>
<keyword evidence="2" id="KW-0732">Signal</keyword>
<evidence type="ECO:0000313" key="5">
    <source>
        <dbReference type="Proteomes" id="UP000824890"/>
    </source>
</evidence>
<dbReference type="SUPFAM" id="SSF52743">
    <property type="entry name" value="Subtilisin-like"/>
    <property type="match status" value="1"/>
</dbReference>